<dbReference type="Proteomes" id="UP000036947">
    <property type="component" value="Unassembled WGS sequence"/>
</dbReference>
<reference evidence="2" key="1">
    <citation type="journal article" date="2015" name="BMC Genomics">
        <title>The genome of the truffle-parasite Tolypocladium ophioglossoides and the evolution of antifungal peptaibiotics.</title>
        <authorList>
            <person name="Quandt C.A."/>
            <person name="Bushley K.E."/>
            <person name="Spatafora J.W."/>
        </authorList>
    </citation>
    <scope>NUCLEOTIDE SEQUENCE [LARGE SCALE GENOMIC DNA]</scope>
    <source>
        <strain evidence="2">CBS 100239</strain>
    </source>
</reference>
<comment type="caution">
    <text evidence="2">The sequence shown here is derived from an EMBL/GenBank/DDBJ whole genome shotgun (WGS) entry which is preliminary data.</text>
</comment>
<proteinExistence type="predicted"/>
<evidence type="ECO:0000313" key="2">
    <source>
        <dbReference type="EMBL" id="KND88485.1"/>
    </source>
</evidence>
<dbReference type="AlphaFoldDB" id="A0A0L0N3U4"/>
<accession>A0A0L0N3U4</accession>
<feature type="compositionally biased region" description="Low complexity" evidence="1">
    <location>
        <begin position="130"/>
        <end position="142"/>
    </location>
</feature>
<feature type="compositionally biased region" description="Polar residues" evidence="1">
    <location>
        <begin position="219"/>
        <end position="235"/>
    </location>
</feature>
<gene>
    <name evidence="2" type="ORF">TOPH_06880</name>
</gene>
<evidence type="ECO:0000313" key="3">
    <source>
        <dbReference type="Proteomes" id="UP000036947"/>
    </source>
</evidence>
<dbReference type="OrthoDB" id="4492972at2759"/>
<name>A0A0L0N3U4_TOLOC</name>
<feature type="region of interest" description="Disordered" evidence="1">
    <location>
        <begin position="61"/>
        <end position="175"/>
    </location>
</feature>
<feature type="region of interest" description="Disordered" evidence="1">
    <location>
        <begin position="188"/>
        <end position="236"/>
    </location>
</feature>
<organism evidence="2 3">
    <name type="scientific">Tolypocladium ophioglossoides (strain CBS 100239)</name>
    <name type="common">Snaketongue truffleclub</name>
    <name type="synonym">Elaphocordyceps ophioglossoides</name>
    <dbReference type="NCBI Taxonomy" id="1163406"/>
    <lineage>
        <taxon>Eukaryota</taxon>
        <taxon>Fungi</taxon>
        <taxon>Dikarya</taxon>
        <taxon>Ascomycota</taxon>
        <taxon>Pezizomycotina</taxon>
        <taxon>Sordariomycetes</taxon>
        <taxon>Hypocreomycetidae</taxon>
        <taxon>Hypocreales</taxon>
        <taxon>Ophiocordycipitaceae</taxon>
        <taxon>Tolypocladium</taxon>
    </lineage>
</organism>
<dbReference type="EMBL" id="LFRF01000025">
    <property type="protein sequence ID" value="KND88485.1"/>
    <property type="molecule type" value="Genomic_DNA"/>
</dbReference>
<protein>
    <submittedName>
        <fullName evidence="2">Uncharacterized protein</fullName>
    </submittedName>
</protein>
<evidence type="ECO:0000256" key="1">
    <source>
        <dbReference type="SAM" id="MobiDB-lite"/>
    </source>
</evidence>
<feature type="compositionally biased region" description="Basic residues" evidence="1">
    <location>
        <begin position="62"/>
        <end position="79"/>
    </location>
</feature>
<feature type="compositionally biased region" description="Polar residues" evidence="1">
    <location>
        <begin position="86"/>
        <end position="96"/>
    </location>
</feature>
<keyword evidence="3" id="KW-1185">Reference proteome</keyword>
<sequence length="265" mass="28663">MALINPVSALVVPFLFVATAPLAVFAAVTTAFAFSALLFRVLVVYLDITLSLVPQYFADRGRSRHPHPHRRPRRRHHPLRHDDQRSLSPASTSSDISIDLGPPTPTPTPALALAPAQHQPIFRRRRRRPSSATSVVSAGSTTPIGDVGLGLMPSVGPERDFEGVGGWRDGKDDDESWTAINSRLEYPDRTHARSHHRTPSGGLVTPGDAHGPDARHPKTPTSPNSCRTRTPSGSRMSLIGVADSDGYFPLAMSPTAPKKPMSHPI</sequence>